<dbReference type="GO" id="GO:0005739">
    <property type="term" value="C:mitochondrion"/>
    <property type="evidence" value="ECO:0007669"/>
    <property type="project" value="TreeGrafter"/>
</dbReference>
<dbReference type="InterPro" id="IPR000866">
    <property type="entry name" value="AhpC/TSA"/>
</dbReference>
<evidence type="ECO:0000256" key="4">
    <source>
        <dbReference type="ARBA" id="ARBA00023284"/>
    </source>
</evidence>
<dbReference type="PROSITE" id="PS51352">
    <property type="entry name" value="THIOREDOXIN_2"/>
    <property type="match status" value="1"/>
</dbReference>
<sequence>MPGLTIGDNLPNLKVETTHGTINLHDYVQDSFTIIFSHPGDFTPVCTTELGAMAAYAEKFNQRGVKLLGLSCDDVESHKEWIKDIEAYNGGKKVNYPIAADPNREIIKQLNMVDPDEKDSYGQIVPSRALHIVGPDKKIKLSFLYPASTGREGTWMKCVSNEEAKKMFKNGFKTADLPSKKDYLRFTNV</sequence>
<dbReference type="Gene3D" id="3.30.1020.10">
    <property type="entry name" value="Antioxidant, Horf6, Chain A, domain2"/>
    <property type="match status" value="1"/>
</dbReference>
<dbReference type="FunFam" id="3.40.30.10:FF:000011">
    <property type="entry name" value="Peroxiredoxin PRX1"/>
    <property type="match status" value="1"/>
</dbReference>
<comment type="similarity">
    <text evidence="5">Belongs to the peroxiredoxin family. Prx6 subfamily.</text>
</comment>
<reference evidence="7" key="1">
    <citation type="journal article" date="2019" name="Sci. Rep.">
        <title>Draft genome of Tanacetum cinerariifolium, the natural source of mosquito coil.</title>
        <authorList>
            <person name="Yamashiro T."/>
            <person name="Shiraishi A."/>
            <person name="Satake H."/>
            <person name="Nakayama K."/>
        </authorList>
    </citation>
    <scope>NUCLEOTIDE SEQUENCE</scope>
</reference>
<keyword evidence="2" id="KW-0049">Antioxidant</keyword>
<dbReference type="EMBL" id="BKCJ010216870">
    <property type="protein sequence ID" value="GEY86209.1"/>
    <property type="molecule type" value="Genomic_DNA"/>
</dbReference>
<dbReference type="InterPro" id="IPR013766">
    <property type="entry name" value="Thioredoxin_domain"/>
</dbReference>
<keyword evidence="3" id="KW-0560">Oxidoreductase</keyword>
<evidence type="ECO:0000259" key="6">
    <source>
        <dbReference type="PROSITE" id="PS51352"/>
    </source>
</evidence>
<feature type="domain" description="Thioredoxin" evidence="6">
    <location>
        <begin position="4"/>
        <end position="164"/>
    </location>
</feature>
<proteinExistence type="inferred from homology"/>
<evidence type="ECO:0000256" key="2">
    <source>
        <dbReference type="ARBA" id="ARBA00022862"/>
    </source>
</evidence>
<organism evidence="7">
    <name type="scientific">Tanacetum cinerariifolium</name>
    <name type="common">Dalmatian daisy</name>
    <name type="synonym">Chrysanthemum cinerariifolium</name>
    <dbReference type="NCBI Taxonomy" id="118510"/>
    <lineage>
        <taxon>Eukaryota</taxon>
        <taxon>Viridiplantae</taxon>
        <taxon>Streptophyta</taxon>
        <taxon>Embryophyta</taxon>
        <taxon>Tracheophyta</taxon>
        <taxon>Spermatophyta</taxon>
        <taxon>Magnoliopsida</taxon>
        <taxon>eudicotyledons</taxon>
        <taxon>Gunneridae</taxon>
        <taxon>Pentapetalae</taxon>
        <taxon>asterids</taxon>
        <taxon>campanulids</taxon>
        <taxon>Asterales</taxon>
        <taxon>Asteraceae</taxon>
        <taxon>Asteroideae</taxon>
        <taxon>Anthemideae</taxon>
        <taxon>Anthemidinae</taxon>
        <taxon>Tanacetum</taxon>
    </lineage>
</organism>
<gene>
    <name evidence="7" type="ORF">Tci_458183</name>
</gene>
<evidence type="ECO:0000256" key="5">
    <source>
        <dbReference type="ARBA" id="ARBA00025719"/>
    </source>
</evidence>
<dbReference type="Pfam" id="PF00578">
    <property type="entry name" value="AhpC-TSA"/>
    <property type="match status" value="1"/>
</dbReference>
<dbReference type="PANTHER" id="PTHR43503">
    <property type="entry name" value="MCG48959-RELATED"/>
    <property type="match status" value="1"/>
</dbReference>
<dbReference type="PANTHER" id="PTHR43503:SF4">
    <property type="entry name" value="PEROXIREDOXIN-6"/>
    <property type="match status" value="1"/>
</dbReference>
<dbReference type="Gene3D" id="3.40.30.10">
    <property type="entry name" value="Glutaredoxin"/>
    <property type="match status" value="1"/>
</dbReference>
<keyword evidence="1" id="KW-0575">Peroxidase</keyword>
<accession>A0A699I2Z6</accession>
<protein>
    <submittedName>
        <fullName evidence="7">1-Cys peroxiredoxin</fullName>
    </submittedName>
</protein>
<dbReference type="SUPFAM" id="SSF52833">
    <property type="entry name" value="Thioredoxin-like"/>
    <property type="match status" value="1"/>
</dbReference>
<evidence type="ECO:0000256" key="1">
    <source>
        <dbReference type="ARBA" id="ARBA00022559"/>
    </source>
</evidence>
<evidence type="ECO:0000313" key="7">
    <source>
        <dbReference type="EMBL" id="GEY86209.1"/>
    </source>
</evidence>
<evidence type="ECO:0000256" key="3">
    <source>
        <dbReference type="ARBA" id="ARBA00023002"/>
    </source>
</evidence>
<dbReference type="GO" id="GO:0005829">
    <property type="term" value="C:cytosol"/>
    <property type="evidence" value="ECO:0007669"/>
    <property type="project" value="TreeGrafter"/>
</dbReference>
<dbReference type="GO" id="GO:0045454">
    <property type="term" value="P:cell redox homeostasis"/>
    <property type="evidence" value="ECO:0007669"/>
    <property type="project" value="TreeGrafter"/>
</dbReference>
<dbReference type="AlphaFoldDB" id="A0A699I2Z6"/>
<dbReference type="InterPro" id="IPR036249">
    <property type="entry name" value="Thioredoxin-like_sf"/>
</dbReference>
<keyword evidence="4" id="KW-0676">Redox-active center</keyword>
<name>A0A699I2Z6_TANCI</name>
<comment type="caution">
    <text evidence="7">The sequence shown here is derived from an EMBL/GenBank/DDBJ whole genome shotgun (WGS) entry which is preliminary data.</text>
</comment>
<dbReference type="GO" id="GO:0004601">
    <property type="term" value="F:peroxidase activity"/>
    <property type="evidence" value="ECO:0007669"/>
    <property type="project" value="UniProtKB-KW"/>
</dbReference>